<keyword evidence="3" id="KW-1185">Reference proteome</keyword>
<feature type="region of interest" description="Disordered" evidence="1">
    <location>
        <begin position="49"/>
        <end position="83"/>
    </location>
</feature>
<evidence type="ECO:0000313" key="2">
    <source>
        <dbReference type="EMBL" id="MQM10229.1"/>
    </source>
</evidence>
<protein>
    <submittedName>
        <fullName evidence="2">Uncharacterized protein</fullName>
    </submittedName>
</protein>
<accession>A0A843WK71</accession>
<organism evidence="2 3">
    <name type="scientific">Colocasia esculenta</name>
    <name type="common">Wild taro</name>
    <name type="synonym">Arum esculentum</name>
    <dbReference type="NCBI Taxonomy" id="4460"/>
    <lineage>
        <taxon>Eukaryota</taxon>
        <taxon>Viridiplantae</taxon>
        <taxon>Streptophyta</taxon>
        <taxon>Embryophyta</taxon>
        <taxon>Tracheophyta</taxon>
        <taxon>Spermatophyta</taxon>
        <taxon>Magnoliopsida</taxon>
        <taxon>Liliopsida</taxon>
        <taxon>Araceae</taxon>
        <taxon>Aroideae</taxon>
        <taxon>Colocasieae</taxon>
        <taxon>Colocasia</taxon>
    </lineage>
</organism>
<feature type="non-terminal residue" evidence="2">
    <location>
        <position position="1"/>
    </location>
</feature>
<evidence type="ECO:0000256" key="1">
    <source>
        <dbReference type="SAM" id="MobiDB-lite"/>
    </source>
</evidence>
<gene>
    <name evidence="2" type="ORF">Taro_043114</name>
</gene>
<reference evidence="2" key="1">
    <citation type="submission" date="2017-07" db="EMBL/GenBank/DDBJ databases">
        <title>Taro Niue Genome Assembly and Annotation.</title>
        <authorList>
            <person name="Atibalentja N."/>
            <person name="Keating K."/>
            <person name="Fields C.J."/>
        </authorList>
    </citation>
    <scope>NUCLEOTIDE SEQUENCE</scope>
    <source>
        <strain evidence="2">Niue_2</strain>
        <tissue evidence="2">Leaf</tissue>
    </source>
</reference>
<proteinExistence type="predicted"/>
<dbReference type="EMBL" id="NMUH01004614">
    <property type="protein sequence ID" value="MQM10229.1"/>
    <property type="molecule type" value="Genomic_DNA"/>
</dbReference>
<evidence type="ECO:0000313" key="3">
    <source>
        <dbReference type="Proteomes" id="UP000652761"/>
    </source>
</evidence>
<dbReference type="AlphaFoldDB" id="A0A843WK71"/>
<feature type="compositionally biased region" description="Polar residues" evidence="1">
    <location>
        <begin position="64"/>
        <end position="77"/>
    </location>
</feature>
<comment type="caution">
    <text evidence="2">The sequence shown here is derived from an EMBL/GenBank/DDBJ whole genome shotgun (WGS) entry which is preliminary data.</text>
</comment>
<sequence length="83" mass="9581">MTNTLIMKLSQTINHYKKMQIFRRKESVGNTTEIRRNMILLTDFRPKLVGNGPSEIVGQKLPTEENSVGNQSENSDGQIRRKY</sequence>
<name>A0A843WK71_COLES</name>
<dbReference type="Proteomes" id="UP000652761">
    <property type="component" value="Unassembled WGS sequence"/>
</dbReference>